<keyword evidence="2" id="KW-0812">Transmembrane</keyword>
<sequence>MPSAKSGSTLLPGRRSAPRTRPVPTGQITTSLPSPRAAFRHSTPTTILTMSNSFTQCIHGSDMIVSENITTLPSRPAFKFLPYLTSIASNTTCDTILFRNPHRGLVLPYNPLRISRLLFLFVLIVLLACVGPVWHSGCAEQNRAGNGPEKSTSGGCNPGMGVYGALDSLEKGHSPWEPNRPKRKRGSDRPQHSKASSRRKTAPSRHIRRTFACHYYLHDRIGYCDCLSKRLKRLSDVRQHLLERTHKQVVHCPVCGVTFTEQTVSARQRRDAHVQAATCERSQSPFNYPGITEDEEQQIRNIARNGRTTQYTEVQRWYMIWDVLFPGEERPASPFLTEVPEIQRMLDQRDAVFLGSDLWLNLPRNQPWTTEMPLEEQQSAMYNFVGSFIGQARGVVEQNEASVEDDPGTDIFSLIDVEAPDASDPPVNLGVTSLPSFRSSIPLDASEQAYVNSFSITPSAQALSSHPPSQMDSNPGGQPPAISTLVPPQLVIDPVPDISQDTQQRAASGPVTDTHDPTFPYLPLLESSTDDFAMEFSSEWPMYNFGNDDTAPGNDCTPAGEDELGESKFATVLVILFLLVDSVLPCLRALAQRVEMH</sequence>
<dbReference type="AlphaFoldDB" id="A0AAD9SJZ0"/>
<keyword evidence="2" id="KW-1133">Transmembrane helix</keyword>
<organism evidence="3 4">
    <name type="scientific">Phomopsis amygdali</name>
    <name type="common">Fusicoccum amygdali</name>
    <dbReference type="NCBI Taxonomy" id="1214568"/>
    <lineage>
        <taxon>Eukaryota</taxon>
        <taxon>Fungi</taxon>
        <taxon>Dikarya</taxon>
        <taxon>Ascomycota</taxon>
        <taxon>Pezizomycotina</taxon>
        <taxon>Sordariomycetes</taxon>
        <taxon>Sordariomycetidae</taxon>
        <taxon>Diaporthales</taxon>
        <taxon>Diaporthaceae</taxon>
        <taxon>Diaporthe</taxon>
    </lineage>
</organism>
<feature type="region of interest" description="Disordered" evidence="1">
    <location>
        <begin position="172"/>
        <end position="205"/>
    </location>
</feature>
<feature type="compositionally biased region" description="Polar residues" evidence="1">
    <location>
        <begin position="459"/>
        <end position="476"/>
    </location>
</feature>
<feature type="compositionally biased region" description="Basic residues" evidence="1">
    <location>
        <begin position="195"/>
        <end position="205"/>
    </location>
</feature>
<protein>
    <recommendedName>
        <fullName evidence="5">C2H2-type domain-containing protein</fullName>
    </recommendedName>
</protein>
<comment type="caution">
    <text evidence="3">The sequence shown here is derived from an EMBL/GenBank/DDBJ whole genome shotgun (WGS) entry which is preliminary data.</text>
</comment>
<name>A0AAD9SJZ0_PHOAM</name>
<accession>A0AAD9SJZ0</accession>
<evidence type="ECO:0000313" key="3">
    <source>
        <dbReference type="EMBL" id="KAK2610056.1"/>
    </source>
</evidence>
<dbReference type="PANTHER" id="PTHR38166">
    <property type="entry name" value="C2H2-TYPE DOMAIN-CONTAINING PROTEIN-RELATED"/>
    <property type="match status" value="1"/>
</dbReference>
<feature type="transmembrane region" description="Helical" evidence="2">
    <location>
        <begin position="569"/>
        <end position="591"/>
    </location>
</feature>
<evidence type="ECO:0000256" key="1">
    <source>
        <dbReference type="SAM" id="MobiDB-lite"/>
    </source>
</evidence>
<dbReference type="EMBL" id="JAUJFL010000002">
    <property type="protein sequence ID" value="KAK2610056.1"/>
    <property type="molecule type" value="Genomic_DNA"/>
</dbReference>
<evidence type="ECO:0000313" key="4">
    <source>
        <dbReference type="Proteomes" id="UP001265746"/>
    </source>
</evidence>
<evidence type="ECO:0000256" key="2">
    <source>
        <dbReference type="SAM" id="Phobius"/>
    </source>
</evidence>
<reference evidence="3" key="1">
    <citation type="submission" date="2023-06" db="EMBL/GenBank/DDBJ databases">
        <authorList>
            <person name="Noh H."/>
        </authorList>
    </citation>
    <scope>NUCLEOTIDE SEQUENCE</scope>
    <source>
        <strain evidence="3">DUCC20226</strain>
    </source>
</reference>
<feature type="region of interest" description="Disordered" evidence="1">
    <location>
        <begin position="1"/>
        <end position="35"/>
    </location>
</feature>
<keyword evidence="2" id="KW-0472">Membrane</keyword>
<keyword evidence="4" id="KW-1185">Reference proteome</keyword>
<dbReference type="Proteomes" id="UP001265746">
    <property type="component" value="Unassembled WGS sequence"/>
</dbReference>
<proteinExistence type="predicted"/>
<feature type="region of interest" description="Disordered" evidence="1">
    <location>
        <begin position="459"/>
        <end position="485"/>
    </location>
</feature>
<dbReference type="PANTHER" id="PTHR38166:SF1">
    <property type="entry name" value="C2H2-TYPE DOMAIN-CONTAINING PROTEIN"/>
    <property type="match status" value="1"/>
</dbReference>
<gene>
    <name evidence="3" type="ORF">N8I77_003515</name>
</gene>
<evidence type="ECO:0008006" key="5">
    <source>
        <dbReference type="Google" id="ProtNLM"/>
    </source>
</evidence>
<feature type="transmembrane region" description="Helical" evidence="2">
    <location>
        <begin position="117"/>
        <end position="134"/>
    </location>
</feature>